<protein>
    <recommendedName>
        <fullName evidence="1">Peptidase M60 domain-containing protein</fullName>
    </recommendedName>
</protein>
<dbReference type="InterPro" id="IPR042279">
    <property type="entry name" value="Pep_M60_3"/>
</dbReference>
<keyword evidence="3" id="KW-1185">Reference proteome</keyword>
<dbReference type="InterPro" id="IPR051244">
    <property type="entry name" value="TCAF"/>
</dbReference>
<feature type="domain" description="Peptidase M60" evidence="1">
    <location>
        <begin position="96"/>
        <end position="402"/>
    </location>
</feature>
<dbReference type="PANTHER" id="PTHR15730">
    <property type="entry name" value="EXPERIMENTAL AUTOIMMUNE PROSTATITIS ANTIGEN 2-RELATED"/>
    <property type="match status" value="1"/>
</dbReference>
<dbReference type="PROSITE" id="PS51257">
    <property type="entry name" value="PROKAR_LIPOPROTEIN"/>
    <property type="match status" value="1"/>
</dbReference>
<dbReference type="Gene3D" id="3.40.390.80">
    <property type="entry name" value="Peptidase M60, enhancin-like domain 2"/>
    <property type="match status" value="1"/>
</dbReference>
<evidence type="ECO:0000259" key="1">
    <source>
        <dbReference type="PROSITE" id="PS51723"/>
    </source>
</evidence>
<dbReference type="SMART" id="SM01276">
    <property type="entry name" value="M60-like"/>
    <property type="match status" value="1"/>
</dbReference>
<evidence type="ECO:0000313" key="3">
    <source>
        <dbReference type="Proteomes" id="UP000659124"/>
    </source>
</evidence>
<gene>
    <name evidence="2" type="ORF">ICL07_17980</name>
</gene>
<dbReference type="Pfam" id="PF17291">
    <property type="entry name" value="M60-like_N"/>
    <property type="match status" value="1"/>
</dbReference>
<dbReference type="PANTHER" id="PTHR15730:SF5">
    <property type="entry name" value="SI:CH211-210B2.2-RELATED"/>
    <property type="match status" value="1"/>
</dbReference>
<dbReference type="EMBL" id="JACVFC010000002">
    <property type="protein sequence ID" value="MBC9932280.1"/>
    <property type="molecule type" value="Genomic_DNA"/>
</dbReference>
<dbReference type="PROSITE" id="PS51723">
    <property type="entry name" value="PEPTIDASE_M60"/>
    <property type="match status" value="1"/>
</dbReference>
<evidence type="ECO:0000313" key="2">
    <source>
        <dbReference type="EMBL" id="MBC9932280.1"/>
    </source>
</evidence>
<accession>A0ABR7TQM5</accession>
<dbReference type="InterPro" id="IPR031161">
    <property type="entry name" value="Peptidase_M60_dom"/>
</dbReference>
<dbReference type="RefSeq" id="WP_188089409.1">
    <property type="nucleotide sequence ID" value="NZ_JACVFC010000002.1"/>
</dbReference>
<dbReference type="Proteomes" id="UP000659124">
    <property type="component" value="Unassembled WGS sequence"/>
</dbReference>
<sequence length="478" mass="54402">MKRLFFLCLLFATMGCSKKYGYDFKNGFETEPKKDTVTMDLDTSMYKVDRSQYTQARVFPGMMDVTEPRLKDYKITLNLAYMQVRSGDLRVSVTPQPYFSTGLFAPAGELLTIDVPEGIYGLQANVGAHTDNLAGVSPLKRAEIIYTRTQLFPGRNYIRNLYGGTIWIIAARSLDKTVTLNVSGAAKSADFVLGETTDADWLEQVKKTTVPWLELRGKRMVLTIPKDRLQRYPLESPTLLMQEWDKVIALDYNQWLGLSDTATDIRHLAPQLPWRIVMDVQPVVGYAHSGFPVVCMMDDNWFRQITSADALTHGANWGAFHEIGHNMQQGGVWSWPELGEVSNNLYSFKVDKRNGIRRGNFNTAIAIGLPFAATVSATKKYADLTDLTGRLAPFIQIFEKYGYGFFTELHIRARNARFTSINTQDKVDFFYECLCDYTTKDMEPFMNAWGLYISNISKGKMSAKYPLLTEQVWKYDPR</sequence>
<proteinExistence type="predicted"/>
<organism evidence="2 3">
    <name type="scientific">Chitinophaga qingshengii</name>
    <dbReference type="NCBI Taxonomy" id="1569794"/>
    <lineage>
        <taxon>Bacteria</taxon>
        <taxon>Pseudomonadati</taxon>
        <taxon>Bacteroidota</taxon>
        <taxon>Chitinophagia</taxon>
        <taxon>Chitinophagales</taxon>
        <taxon>Chitinophagaceae</taxon>
        <taxon>Chitinophaga</taxon>
    </lineage>
</organism>
<comment type="caution">
    <text evidence="2">The sequence shown here is derived from an EMBL/GenBank/DDBJ whole genome shotgun (WGS) entry which is preliminary data.</text>
</comment>
<dbReference type="Gene3D" id="2.60.120.1250">
    <property type="entry name" value="Peptidase M60, enhancin-like domain 1"/>
    <property type="match status" value="1"/>
</dbReference>
<reference evidence="2 3" key="1">
    <citation type="submission" date="2020-09" db="EMBL/GenBank/DDBJ databases">
        <title>Genome sequences of type strains of Chitinophaga qingshengii and Chitinophaga varians.</title>
        <authorList>
            <person name="Kittiwongwattana C."/>
        </authorList>
    </citation>
    <scope>NUCLEOTIDE SEQUENCE [LARGE SCALE GENOMIC DNA]</scope>
    <source>
        <strain evidence="2 3">JCM 30026</strain>
    </source>
</reference>
<name>A0ABR7TQM5_9BACT</name>
<dbReference type="InterPro" id="IPR035423">
    <property type="entry name" value="M60-like_N"/>
</dbReference>
<dbReference type="Gene3D" id="1.10.390.30">
    <property type="entry name" value="Peptidase M60, enhancin-like domain 3"/>
    <property type="match status" value="1"/>
</dbReference>
<dbReference type="Pfam" id="PF13402">
    <property type="entry name" value="Peptidase_M60"/>
    <property type="match status" value="1"/>
</dbReference>